<protein>
    <recommendedName>
        <fullName evidence="9">PH domain-containing protein</fullName>
    </recommendedName>
</protein>
<name>A0A9Q1CZJ3_CONCO</name>
<evidence type="ECO:0000256" key="4">
    <source>
        <dbReference type="ARBA" id="ARBA00023054"/>
    </source>
</evidence>
<evidence type="ECO:0000256" key="7">
    <source>
        <dbReference type="SAM" id="Coils"/>
    </source>
</evidence>
<dbReference type="Gene3D" id="2.30.29.30">
    <property type="entry name" value="Pleckstrin-homology domain (PH domain)/Phosphotyrosine-binding domain (PTB)"/>
    <property type="match status" value="2"/>
</dbReference>
<keyword evidence="3" id="KW-0597">Phosphoprotein</keyword>
<dbReference type="PROSITE" id="PS50003">
    <property type="entry name" value="PH_DOMAIN"/>
    <property type="match status" value="1"/>
</dbReference>
<accession>A0A9Q1CZJ3</accession>
<feature type="domain" description="PH" evidence="9">
    <location>
        <begin position="404"/>
        <end position="500"/>
    </location>
</feature>
<sequence>MRPAASEQQSCPSMYLMSHVSRQPCTLPQGTIDMRRCSAVLDGQPHTGQRHSLVIRTPDRDHFIRAEDRETIHGWQESLLVFPRANKHNLKKKRKVESPVPRDVLQDPGPAREMVICNGGQGGGAPCSHRGECEEQRSPTAVPCSHSAPCLHQLEHGPLPQNSSSSGSLRDHPKQGSLSGGRSRRVESGYFSLEKIKPDPPEGPPRYTSPDPDPLTSPQLLGSLCTSPSFTSLTSPDSEVDATVTAPPSREDEVGLVGEPTGQGGGGPMCYASLADVPKAKRLSHRQAFSAHRKRLEQRARSPGREEVARLFGLERRRSQVIEKFESLEGDNVDNVETSSSSCSRITTRQGRNERRHLAKNQEVSLDAAERSMPDVSWSSLSSNRRTKSLDRKAQESSITPDLLNFKKGWMTKLQEDGTWKKHWFVLTDQGLRFFRDSIAEEAGELDGEIDLSTCYDVIEFPVQRNYGFQVHTKEGAFTLCAMTSGIRRNWIQAIAKNVHASNAPDVTRTLPEEKAKVRAAFGPCPQPSPESPAEGVSARAGSGGGSEQRKRFRDRRRGGDRAELHLALAPENRTAPPAGQPRDCTDYGREGAGGSGGPLSGSESPGKGPDVRVEIEQHWLQVETMLLREEKEIPMAPDPGPETPPLQPALTGNQMQEERSWQQEQSSLPQEVQSQEQSSLPQEVQSQEQSSLPQEVQSQEQSPREACVLQSELPPRQCSVECADSCRQLYQLTRDQQLQLEGLRQERGFREAEIQALRAQLSHTAAELLAREREMTLERERSRDLREEQAQGERTHQAQIRDSEDRLKCVETSLLEKTQALRDLERQQALQQGHGKEVQKLQERLSEVTARLIAAEEAQGLKEERLDLPDESWGEERRSLTEQLAEVEERRRGLEEQLRTAELQVEVLQGERCELLHRLEGRLTAGTETVQDLTEMTQQLKNEKDQLACHCQELLNQITAADNEVSKLQSRLQEEKTDYYSLDQSYQKLYEEFQRINRVLCEKEEQIQGVKEMCERQAEMKEKDLSEALVKMAALESRLETAELKLQVEAVLISGVGQENTEPCAAERDLQSKLTDAESRIAGLEQELSSMHQAYTALQRDYGTVQGEPNFHGSSSKQDDHLPVDAALQFLLTDSTHPEGFGNVSDPPLINHNPSEQNGSSEPLLESVASAGGAVDTEKLISVIHTLETKLYSTEEKLTAITHKLEEQEGLKSEAMKEQCAQLAELEEELRSQLGKSMSRVRCLSTQLQDKLDQRHASTEETSCHVGLEHAAYPKALACLELSREKVQAILRGHQECSAEMQCHVLTEIEAELFNAALYIRQGGVCLEEWKLDHQGTQNLQIKENKVSGLDGIKLSAKMLEFEALVLKRMAYSMQNPITDVLQGLREIHQEAENLKTGDESYMAIVYADVLVRKLMLECEFWDEVEKLEVQSGEPGDLIRSARDSAEECSAVTSSTCTQSNSIHNLQSFYDKKFQKLRSELLEARANLECREVTLKEVIRASKKAWLGQGLSEGLACRQGTALADNSPPELNPYFEQIKVEEARDLAEEIISKHLQIDVLTCSIEAIDSPRVGQERLATELKVQAEVLQHLSSEMVVTYETEPGSLHPSLVNVFCAKHYKPARDLRQCNKACESMGFQGQENGHSVGGIHECCVNSLQEECQSLSQAMASLQKENQTLRQEVSQYIAELSQQEEQSELLEERRRAEADELKALCELEISEAEQRTTANELSLMDKMADCQHKLEVLLLDIEGMEDRHEGHVRKLEARFQRRVAELQRAHREEVEQLQGRVQTLHTVQGAPDSLQARHPEDLSLPELAPPPHDRALPPSGQTVPAEGQAGETGALEMNSMAMLRQRIQELETQVNSMQDQLGNRSPGGDVSSLKENYQKDLENLKSTCERGFTAMEEMHQKLIEEIQRQHQREVSHLLEERERLLAEETAATISAIEALKNAHREELEKSQRSELSRGNADIQELREQYREEVESVQRELGVLSEQYSHKCLENADLTRSLEAEKQALSQCQRENQELSIHIQELNNRLTVEITRMRSCLSGEGSPALQTQGKDLYELEVLLRVKDSEIQYLKQEIHSLKDELQAVLRDKKYAAKKYADAFTELSIVRAKAGCDISKLKEQLRTVTGALGERAAEAPPTALAYDILKSKSSPDFLPKEPSVLRAVRSKCDVEQVSWSG</sequence>
<dbReference type="SUPFAM" id="SSF50729">
    <property type="entry name" value="PH domain-like"/>
    <property type="match status" value="2"/>
</dbReference>
<feature type="region of interest" description="Disordered" evidence="8">
    <location>
        <begin position="635"/>
        <end position="700"/>
    </location>
</feature>
<feature type="region of interest" description="Disordered" evidence="8">
    <location>
        <begin position="155"/>
        <end position="265"/>
    </location>
</feature>
<dbReference type="SMART" id="SM00233">
    <property type="entry name" value="PH"/>
    <property type="match status" value="1"/>
</dbReference>
<feature type="compositionally biased region" description="Polar residues" evidence="8">
    <location>
        <begin position="669"/>
        <end position="700"/>
    </location>
</feature>
<keyword evidence="11" id="KW-1185">Reference proteome</keyword>
<dbReference type="InterPro" id="IPR039597">
    <property type="entry name" value="M-RIP_PH"/>
</dbReference>
<evidence type="ECO:0000259" key="9">
    <source>
        <dbReference type="PROSITE" id="PS50003"/>
    </source>
</evidence>
<feature type="coiled-coil region" evidence="7">
    <location>
        <begin position="808"/>
        <end position="979"/>
    </location>
</feature>
<dbReference type="PANTHER" id="PTHR17271:SF9">
    <property type="entry name" value="MYOSIN PHOSPHATASE RHO-INTERACTING PROTEIN"/>
    <property type="match status" value="1"/>
</dbReference>
<evidence type="ECO:0000256" key="8">
    <source>
        <dbReference type="SAM" id="MobiDB-lite"/>
    </source>
</evidence>
<evidence type="ECO:0000256" key="6">
    <source>
        <dbReference type="ARBA" id="ARBA00023212"/>
    </source>
</evidence>
<feature type="region of interest" description="Disordered" evidence="8">
    <location>
        <begin position="780"/>
        <end position="801"/>
    </location>
</feature>
<feature type="coiled-coil region" evidence="7">
    <location>
        <begin position="1655"/>
        <end position="1725"/>
    </location>
</feature>
<dbReference type="GO" id="GO:0051015">
    <property type="term" value="F:actin filament binding"/>
    <property type="evidence" value="ECO:0007669"/>
    <property type="project" value="TreeGrafter"/>
</dbReference>
<keyword evidence="5" id="KW-0009">Actin-binding</keyword>
<keyword evidence="2" id="KW-0963">Cytoplasm</keyword>
<dbReference type="CDD" id="cd13275">
    <property type="entry name" value="PH_M-RIP"/>
    <property type="match status" value="1"/>
</dbReference>
<dbReference type="InterPro" id="IPR052223">
    <property type="entry name" value="Actin_Cytoskeleton_Reg"/>
</dbReference>
<feature type="region of interest" description="Disordered" evidence="8">
    <location>
        <begin position="521"/>
        <end position="611"/>
    </location>
</feature>
<dbReference type="InterPro" id="IPR001849">
    <property type="entry name" value="PH_domain"/>
</dbReference>
<proteinExistence type="predicted"/>
<feature type="compositionally biased region" description="Gly residues" evidence="8">
    <location>
        <begin position="591"/>
        <end position="600"/>
    </location>
</feature>
<dbReference type="FunFam" id="2.30.29.30:FF:000133">
    <property type="entry name" value="myosin phosphatase Rho-interacting protein isoform X1"/>
    <property type="match status" value="1"/>
</dbReference>
<dbReference type="InterPro" id="IPR011993">
    <property type="entry name" value="PH-like_dom_sf"/>
</dbReference>
<dbReference type="OrthoDB" id="9942268at2759"/>
<organism evidence="10 11">
    <name type="scientific">Conger conger</name>
    <name type="common">Conger eel</name>
    <name type="synonym">Muraena conger</name>
    <dbReference type="NCBI Taxonomy" id="82655"/>
    <lineage>
        <taxon>Eukaryota</taxon>
        <taxon>Metazoa</taxon>
        <taxon>Chordata</taxon>
        <taxon>Craniata</taxon>
        <taxon>Vertebrata</taxon>
        <taxon>Euteleostomi</taxon>
        <taxon>Actinopterygii</taxon>
        <taxon>Neopterygii</taxon>
        <taxon>Teleostei</taxon>
        <taxon>Anguilliformes</taxon>
        <taxon>Congridae</taxon>
        <taxon>Conger</taxon>
    </lineage>
</organism>
<feature type="region of interest" description="Disordered" evidence="8">
    <location>
        <begin position="333"/>
        <end position="352"/>
    </location>
</feature>
<evidence type="ECO:0000313" key="11">
    <source>
        <dbReference type="Proteomes" id="UP001152803"/>
    </source>
</evidence>
<feature type="compositionally biased region" description="Polar residues" evidence="8">
    <location>
        <begin position="216"/>
        <end position="237"/>
    </location>
</feature>
<feature type="region of interest" description="Disordered" evidence="8">
    <location>
        <begin position="90"/>
        <end position="110"/>
    </location>
</feature>
<keyword evidence="6" id="KW-0206">Cytoskeleton</keyword>
<feature type="coiled-coil region" evidence="7">
    <location>
        <begin position="2072"/>
        <end position="2099"/>
    </location>
</feature>
<feature type="region of interest" description="Disordered" evidence="8">
    <location>
        <begin position="1812"/>
        <end position="1838"/>
    </location>
</feature>
<evidence type="ECO:0000256" key="3">
    <source>
        <dbReference type="ARBA" id="ARBA00022553"/>
    </source>
</evidence>
<comment type="caution">
    <text evidence="10">The sequence shown here is derived from an EMBL/GenBank/DDBJ whole genome shotgun (WGS) entry which is preliminary data.</text>
</comment>
<feature type="compositionally biased region" description="Pro residues" evidence="8">
    <location>
        <begin position="637"/>
        <end position="648"/>
    </location>
</feature>
<evidence type="ECO:0000256" key="1">
    <source>
        <dbReference type="ARBA" id="ARBA00004245"/>
    </source>
</evidence>
<dbReference type="Pfam" id="PF00169">
    <property type="entry name" value="PH"/>
    <property type="match status" value="1"/>
</dbReference>
<dbReference type="Proteomes" id="UP001152803">
    <property type="component" value="Unassembled WGS sequence"/>
</dbReference>
<evidence type="ECO:0000256" key="5">
    <source>
        <dbReference type="ARBA" id="ARBA00023203"/>
    </source>
</evidence>
<keyword evidence="4 7" id="KW-0175">Coiled coil</keyword>
<feature type="coiled-coil region" evidence="7">
    <location>
        <begin position="1917"/>
        <end position="2038"/>
    </location>
</feature>
<feature type="coiled-coil region" evidence="7">
    <location>
        <begin position="1019"/>
        <end position="1102"/>
    </location>
</feature>
<reference evidence="10" key="1">
    <citation type="journal article" date="2023" name="Science">
        <title>Genome structures resolve the early diversification of teleost fishes.</title>
        <authorList>
            <person name="Parey E."/>
            <person name="Louis A."/>
            <person name="Montfort J."/>
            <person name="Bouchez O."/>
            <person name="Roques C."/>
            <person name="Iampietro C."/>
            <person name="Lluch J."/>
            <person name="Castinel A."/>
            <person name="Donnadieu C."/>
            <person name="Desvignes T."/>
            <person name="Floi Bucao C."/>
            <person name="Jouanno E."/>
            <person name="Wen M."/>
            <person name="Mejri S."/>
            <person name="Dirks R."/>
            <person name="Jansen H."/>
            <person name="Henkel C."/>
            <person name="Chen W.J."/>
            <person name="Zahm M."/>
            <person name="Cabau C."/>
            <person name="Klopp C."/>
            <person name="Thompson A.W."/>
            <person name="Robinson-Rechavi M."/>
            <person name="Braasch I."/>
            <person name="Lecointre G."/>
            <person name="Bobe J."/>
            <person name="Postlethwait J.H."/>
            <person name="Berthelot C."/>
            <person name="Roest Crollius H."/>
            <person name="Guiguen Y."/>
        </authorList>
    </citation>
    <scope>NUCLEOTIDE SEQUENCE</scope>
    <source>
        <strain evidence="10">Concon-B</strain>
    </source>
</reference>
<dbReference type="EMBL" id="JAFJMO010000016">
    <property type="protein sequence ID" value="KAJ8253668.1"/>
    <property type="molecule type" value="Genomic_DNA"/>
</dbReference>
<dbReference type="GO" id="GO:0015629">
    <property type="term" value="C:actin cytoskeleton"/>
    <property type="evidence" value="ECO:0007669"/>
    <property type="project" value="UniProtKB-ARBA"/>
</dbReference>
<gene>
    <name evidence="10" type="ORF">COCON_G00202800</name>
</gene>
<feature type="compositionally biased region" description="Polar residues" evidence="8">
    <location>
        <begin position="1153"/>
        <end position="1162"/>
    </location>
</feature>
<comment type="subcellular location">
    <subcellularLocation>
        <location evidence="1">Cytoplasm</location>
        <location evidence="1">Cytoskeleton</location>
    </subcellularLocation>
</comment>
<feature type="region of interest" description="Disordered" evidence="8">
    <location>
        <begin position="1138"/>
        <end position="1164"/>
    </location>
</feature>
<evidence type="ECO:0000256" key="2">
    <source>
        <dbReference type="ARBA" id="ARBA00022490"/>
    </source>
</evidence>
<dbReference type="PANTHER" id="PTHR17271">
    <property type="entry name" value="PLECKSTRIN HOMOLOGY PH DOMAIN-CONTAINING PROTEIN"/>
    <property type="match status" value="1"/>
</dbReference>
<evidence type="ECO:0000313" key="10">
    <source>
        <dbReference type="EMBL" id="KAJ8253668.1"/>
    </source>
</evidence>